<feature type="domain" description="C2H2-type" evidence="33">
    <location>
        <begin position="733"/>
        <end position="760"/>
    </location>
</feature>
<dbReference type="FunFam" id="3.30.160.60:FF:001136">
    <property type="entry name" value="Zinc finger protein 408"/>
    <property type="match status" value="1"/>
</dbReference>
<dbReference type="GO" id="GO:0005576">
    <property type="term" value="C:extracellular region"/>
    <property type="evidence" value="ECO:0007669"/>
    <property type="project" value="InterPro"/>
</dbReference>
<feature type="compositionally biased region" description="Polar residues" evidence="31">
    <location>
        <begin position="319"/>
        <end position="337"/>
    </location>
</feature>
<dbReference type="InterPro" id="IPR013806">
    <property type="entry name" value="Kringle-like"/>
</dbReference>
<feature type="domain" description="C2H2-type" evidence="33">
    <location>
        <begin position="677"/>
        <end position="704"/>
    </location>
</feature>
<evidence type="ECO:0000256" key="11">
    <source>
        <dbReference type="ARBA" id="ARBA00022723"/>
    </source>
</evidence>
<evidence type="ECO:0000256" key="7">
    <source>
        <dbReference type="ARBA" id="ARBA00022486"/>
    </source>
</evidence>
<dbReference type="SMART" id="SM00020">
    <property type="entry name" value="Tryp_SPc"/>
    <property type="match status" value="1"/>
</dbReference>
<evidence type="ECO:0000256" key="10">
    <source>
        <dbReference type="ARBA" id="ARBA00022685"/>
    </source>
</evidence>
<dbReference type="InterPro" id="IPR009003">
    <property type="entry name" value="Peptidase_S1_PA"/>
</dbReference>
<keyword evidence="37" id="KW-1185">Reference proteome</keyword>
<dbReference type="InterPro" id="IPR000001">
    <property type="entry name" value="Kringle"/>
</dbReference>
<gene>
    <name evidence="36" type="primary">F2</name>
    <name evidence="36" type="ORF">GTO96_0000636</name>
</gene>
<dbReference type="Pfam" id="PF09396">
    <property type="entry name" value="Thrombin_light"/>
    <property type="match status" value="1"/>
</dbReference>
<dbReference type="PROSITE" id="PS00028">
    <property type="entry name" value="ZINC_FINGER_C2H2_1"/>
    <property type="match status" value="10"/>
</dbReference>
<feature type="domain" description="Gla" evidence="35">
    <location>
        <begin position="1113"/>
        <end position="1159"/>
    </location>
</feature>
<keyword evidence="9 30" id="KW-0645">Protease</keyword>
<evidence type="ECO:0000256" key="6">
    <source>
        <dbReference type="ARBA" id="ARBA00022479"/>
    </source>
</evidence>
<dbReference type="PANTHER" id="PTHR24381">
    <property type="entry name" value="ZINC FINGER PROTEIN"/>
    <property type="match status" value="1"/>
</dbReference>
<keyword evidence="11" id="KW-0479">Metal-binding</keyword>
<dbReference type="GO" id="GO:0005634">
    <property type="term" value="C:nucleus"/>
    <property type="evidence" value="ECO:0007669"/>
    <property type="project" value="UniProtKB-SubCell"/>
</dbReference>
<dbReference type="Pfam" id="PF00096">
    <property type="entry name" value="zf-C2H2"/>
    <property type="match status" value="7"/>
</dbReference>
<evidence type="ECO:0000259" key="35">
    <source>
        <dbReference type="PROSITE" id="PS50998"/>
    </source>
</evidence>
<dbReference type="SMART" id="SM00355">
    <property type="entry name" value="ZnF_C2H2"/>
    <property type="match status" value="10"/>
</dbReference>
<dbReference type="CDD" id="cd00108">
    <property type="entry name" value="KR"/>
    <property type="match status" value="2"/>
</dbReference>
<feature type="non-terminal residue" evidence="36">
    <location>
        <position position="1667"/>
    </location>
</feature>
<feature type="region of interest" description="Disordered" evidence="31">
    <location>
        <begin position="951"/>
        <end position="972"/>
    </location>
</feature>
<dbReference type="SUPFAM" id="SSF57630">
    <property type="entry name" value="GLA-domain"/>
    <property type="match status" value="1"/>
</dbReference>
<keyword evidence="18" id="KW-0106">Calcium</keyword>
<comment type="similarity">
    <text evidence="3">Belongs to the krueppel C2H2-type zinc-finger protein family.</text>
</comment>
<protein>
    <recommendedName>
        <fullName evidence="5">Prothrombin</fullName>
        <ecNumber evidence="4">3.4.21.5</ecNumber>
    </recommendedName>
    <alternativeName>
        <fullName evidence="26">Coagulation factor II</fullName>
    </alternativeName>
</protein>
<keyword evidence="12" id="KW-0732">Signal</keyword>
<feature type="domain" description="C2H2-type" evidence="33">
    <location>
        <begin position="824"/>
        <end position="851"/>
    </location>
</feature>
<dbReference type="PROSITE" id="PS50240">
    <property type="entry name" value="TRYPSIN_DOM"/>
    <property type="match status" value="1"/>
</dbReference>
<dbReference type="InterPro" id="IPR000294">
    <property type="entry name" value="GLA_domain"/>
</dbReference>
<evidence type="ECO:0000256" key="4">
    <source>
        <dbReference type="ARBA" id="ARBA00012174"/>
    </source>
</evidence>
<keyword evidence="14 28" id="KW-0863">Zinc-finger</keyword>
<keyword evidence="22" id="KW-1015">Disulfide bond</keyword>
<keyword evidence="24" id="KW-0325">Glycoprotein</keyword>
<comment type="subcellular location">
    <subcellularLocation>
        <location evidence="2">Nucleus</location>
    </subcellularLocation>
</comment>
<keyword evidence="15 30" id="KW-0378">Hydrolase</keyword>
<dbReference type="PROSITE" id="PS50070">
    <property type="entry name" value="KRINGLE_2"/>
    <property type="match status" value="2"/>
</dbReference>
<feature type="domain" description="C2H2-type" evidence="33">
    <location>
        <begin position="879"/>
        <end position="906"/>
    </location>
</feature>
<keyword evidence="20" id="KW-0238">DNA-binding</keyword>
<comment type="function">
    <text evidence="27">Thrombin, which cleaves bonds after Arg and Lys, converts fibrinogen to fibrin and activates factors V, VII, VIII, XIII, and, in complex with thrombomodulin, protein C. Functions in blood homeostasis, inflammation and wound healing. Activates coagulation factor XI (F11); activation is promoted by the contact with negatively charged surfaces. Triggers the production of pro-inflammatory cytokines, such as MCP-1/CCL2 and IL8/CXCL8, in endothelial cells.</text>
</comment>
<evidence type="ECO:0000256" key="3">
    <source>
        <dbReference type="ARBA" id="ARBA00006991"/>
    </source>
</evidence>
<dbReference type="InterPro" id="IPR038178">
    <property type="entry name" value="Kringle_sf"/>
</dbReference>
<dbReference type="Proteomes" id="UP000886611">
    <property type="component" value="Unassembled WGS sequence"/>
</dbReference>
<dbReference type="PRINTS" id="PR00018">
    <property type="entry name" value="KRINGLE"/>
</dbReference>
<dbReference type="PROSITE" id="PS50157">
    <property type="entry name" value="ZINC_FINGER_C2H2_2"/>
    <property type="match status" value="10"/>
</dbReference>
<feature type="region of interest" description="Disordered" evidence="31">
    <location>
        <begin position="174"/>
        <end position="212"/>
    </location>
</feature>
<keyword evidence="8 29" id="KW-0420">Kringle</keyword>
<dbReference type="InterPro" id="IPR033116">
    <property type="entry name" value="TRYPSIN_SER"/>
</dbReference>
<dbReference type="InterPro" id="IPR035972">
    <property type="entry name" value="GLA-like_dom_SF"/>
</dbReference>
<reference evidence="36 37" key="1">
    <citation type="journal article" date="2021" name="Cell">
        <title>Tracing the genetic footprints of vertebrate landing in non-teleost ray-finned fishes.</title>
        <authorList>
            <person name="Bi X."/>
            <person name="Wang K."/>
            <person name="Yang L."/>
            <person name="Pan H."/>
            <person name="Jiang H."/>
            <person name="Wei Q."/>
            <person name="Fang M."/>
            <person name="Yu H."/>
            <person name="Zhu C."/>
            <person name="Cai Y."/>
            <person name="He Y."/>
            <person name="Gan X."/>
            <person name="Zeng H."/>
            <person name="Yu D."/>
            <person name="Zhu Y."/>
            <person name="Jiang H."/>
            <person name="Qiu Q."/>
            <person name="Yang H."/>
            <person name="Zhang Y.E."/>
            <person name="Wang W."/>
            <person name="Zhu M."/>
            <person name="He S."/>
            <person name="Zhang G."/>
        </authorList>
    </citation>
    <scope>NUCLEOTIDE SEQUENCE [LARGE SCALE GENOMIC DNA]</scope>
    <source>
        <strain evidence="36">Bchr_013</strain>
    </source>
</reference>
<evidence type="ECO:0000256" key="20">
    <source>
        <dbReference type="ARBA" id="ARBA00023125"/>
    </source>
</evidence>
<evidence type="ECO:0000256" key="16">
    <source>
        <dbReference type="ARBA" id="ARBA00022825"/>
    </source>
</evidence>
<keyword evidence="17" id="KW-0862">Zinc</keyword>
<dbReference type="InterPro" id="IPR018992">
    <property type="entry name" value="Thrombin_light_chain"/>
</dbReference>
<feature type="compositionally biased region" description="Polar residues" evidence="31">
    <location>
        <begin position="484"/>
        <end position="501"/>
    </location>
</feature>
<feature type="non-terminal residue" evidence="36">
    <location>
        <position position="1"/>
    </location>
</feature>
<organism evidence="36 37">
    <name type="scientific">Polypterus senegalus</name>
    <name type="common">Senegal bichir</name>
    <dbReference type="NCBI Taxonomy" id="55291"/>
    <lineage>
        <taxon>Eukaryota</taxon>
        <taxon>Metazoa</taxon>
        <taxon>Chordata</taxon>
        <taxon>Craniata</taxon>
        <taxon>Vertebrata</taxon>
        <taxon>Euteleostomi</taxon>
        <taxon>Actinopterygii</taxon>
        <taxon>Polypteriformes</taxon>
        <taxon>Polypteridae</taxon>
        <taxon>Polypterus</taxon>
    </lineage>
</organism>
<feature type="domain" description="C2H2-type" evidence="33">
    <location>
        <begin position="851"/>
        <end position="878"/>
    </location>
</feature>
<evidence type="ECO:0000256" key="12">
    <source>
        <dbReference type="ARBA" id="ARBA00022729"/>
    </source>
</evidence>
<dbReference type="InterPro" id="IPR001254">
    <property type="entry name" value="Trypsin_dom"/>
</dbReference>
<dbReference type="PRINTS" id="PR00001">
    <property type="entry name" value="GLABLOOD"/>
</dbReference>
<dbReference type="InterPro" id="IPR018056">
    <property type="entry name" value="Kringle_CS"/>
</dbReference>
<dbReference type="GO" id="GO:0008270">
    <property type="term" value="F:zinc ion binding"/>
    <property type="evidence" value="ECO:0007669"/>
    <property type="project" value="UniProtKB-KW"/>
</dbReference>
<evidence type="ECO:0000313" key="36">
    <source>
        <dbReference type="EMBL" id="KAG2463063.1"/>
    </source>
</evidence>
<dbReference type="PANTHER" id="PTHR24381:SF393">
    <property type="entry name" value="CHROMATIN-LINKED ADAPTOR FOR MSL PROTEINS, ISOFORM B"/>
    <property type="match status" value="1"/>
</dbReference>
<evidence type="ECO:0000256" key="8">
    <source>
        <dbReference type="ARBA" id="ARBA00022572"/>
    </source>
</evidence>
<dbReference type="InterPro" id="IPR018114">
    <property type="entry name" value="TRYPSIN_HIS"/>
</dbReference>
<evidence type="ECO:0000256" key="5">
    <source>
        <dbReference type="ARBA" id="ARBA00014840"/>
    </source>
</evidence>
<dbReference type="FunFam" id="3.30.160.60:FF:001119">
    <property type="entry name" value="zinc finger protein 408"/>
    <property type="match status" value="1"/>
</dbReference>
<evidence type="ECO:0000256" key="13">
    <source>
        <dbReference type="ARBA" id="ARBA00022737"/>
    </source>
</evidence>
<keyword evidence="13" id="KW-0677">Repeat</keyword>
<evidence type="ECO:0000256" key="31">
    <source>
        <dbReference type="SAM" id="MobiDB-lite"/>
    </source>
</evidence>
<dbReference type="FunFam" id="2.40.10.10:FF:000120">
    <property type="entry name" value="Putative serine protease"/>
    <property type="match status" value="1"/>
</dbReference>
<evidence type="ECO:0000259" key="32">
    <source>
        <dbReference type="PROSITE" id="PS50070"/>
    </source>
</evidence>
<dbReference type="GO" id="GO:0000981">
    <property type="term" value="F:DNA-binding transcription factor activity, RNA polymerase II-specific"/>
    <property type="evidence" value="ECO:0007669"/>
    <property type="project" value="TreeGrafter"/>
</dbReference>
<dbReference type="GO" id="GO:0004252">
    <property type="term" value="F:serine-type endopeptidase activity"/>
    <property type="evidence" value="ECO:0007669"/>
    <property type="project" value="UniProtKB-EC"/>
</dbReference>
<dbReference type="InterPro" id="IPR001314">
    <property type="entry name" value="Peptidase_S1A"/>
</dbReference>
<dbReference type="GO" id="GO:0006953">
    <property type="term" value="P:acute-phase response"/>
    <property type="evidence" value="ECO:0007669"/>
    <property type="project" value="UniProtKB-KW"/>
</dbReference>
<evidence type="ECO:0000256" key="22">
    <source>
        <dbReference type="ARBA" id="ARBA00023157"/>
    </source>
</evidence>
<evidence type="ECO:0000256" key="26">
    <source>
        <dbReference type="ARBA" id="ARBA00032835"/>
    </source>
</evidence>
<dbReference type="PROSITE" id="PS00135">
    <property type="entry name" value="TRYPSIN_SER"/>
    <property type="match status" value="1"/>
</dbReference>
<accession>A0A8X8BM29</accession>
<keyword evidence="21" id="KW-0865">Zymogen</keyword>
<dbReference type="PROSITE" id="PS00021">
    <property type="entry name" value="KRINGLE_1"/>
    <property type="match status" value="1"/>
</dbReference>
<feature type="domain" description="Peptidase S1" evidence="34">
    <location>
        <begin position="1407"/>
        <end position="1660"/>
    </location>
</feature>
<dbReference type="EC" id="3.4.21.5" evidence="4"/>
<dbReference type="Gene3D" id="2.40.10.10">
    <property type="entry name" value="Trypsin-like serine proteases"/>
    <property type="match status" value="2"/>
</dbReference>
<dbReference type="InterPro" id="IPR043504">
    <property type="entry name" value="Peptidase_S1_PA_chymotrypsin"/>
</dbReference>
<evidence type="ECO:0000256" key="15">
    <source>
        <dbReference type="ARBA" id="ARBA00022801"/>
    </source>
</evidence>
<evidence type="ECO:0000256" key="28">
    <source>
        <dbReference type="PROSITE-ProRule" id="PRU00042"/>
    </source>
</evidence>
<feature type="compositionally biased region" description="Basic and acidic residues" evidence="31">
    <location>
        <begin position="174"/>
        <end position="186"/>
    </location>
</feature>
<evidence type="ECO:0000256" key="30">
    <source>
        <dbReference type="RuleBase" id="RU363034"/>
    </source>
</evidence>
<dbReference type="FunFam" id="3.30.160.60:FF:001480">
    <property type="entry name" value="Si:cabz01071911.3"/>
    <property type="match status" value="1"/>
</dbReference>
<sequence length="1667" mass="189506">MTKVAWEDIQDQTGRDRWITVTRHKDVGLKLSQLLSTSSWRAARFFQEPFALAKLATSLSDSPSLLCSVPLRRRGPRALLHSCWPPRAPQFACPAKKEEDHNVDMYCFRGKFYFRICKPVDPGVELLLRPRTNSMPQQEEDVNLSERDNIVHGQQREEDTTACVNADDKEGNVFKFTSTKERRKNSMSEGNVSQRGEDPERQRRKCRVSGVDRSVLSDVGQREKECVMTAETTETTESGMTREDSIQEKENKIIGLGMRCEDMNIVGRGENVQKGESSMADVHIGQGIQENVEQEYSGHRSGDSIPIGNTQHGKDYSTEENNNGQKKPNTNVGLDNKQTSKDRTLGNVMGQEIEKCMTGSDEWQSGLDRIDGLKTTETDKINTVHQEDKEVCEKHQECTLGDLCHKAENHIDHFKKQDTVEDVTAAMNQNSCTESVQSFEVAIEHGGSLSQQTTQTSVHSIEKCKPPARKSRKLSGAERKVKESNLTLSKNETTEQSAEKQTFFKTEEPKSSKVQNISAITASQSDPGTVLLQSEINAKGPTVLPSRTSSRLAAKPRKMHSLVSRIQKRLQERKMRILAQQVREQEKEDCRMEAASSVINQTEQQEPAEELNDEVVTPGKMETTSLPHSEIKHLVKSVTSLSEVRERKYKCEECGKCFLQLCHLKKHRLTHLEYKPFLCTECGKAYSSQESFRAHLLLHKGERPFKCQQCDKAYGTKRDLKDHEILHTGERPFICDQCGKAFARRPSLRIHMQIHLMKEMNLENTKHCRCPVCDKDLANGGSLRNHMRLHTGEKPYNCSYCGKSFRQKGNLRGHLRIHTGEKPYKCNHCEELFSQLPELRRHLISHTGEVYLCPICGKALRDPHTLRAHERLHSGDRPYKCDQCDKSYILASKLRRHQKSHLEDKPYKCSICGSGYSSKQSLVRHQLSHKRKEEKLAGELAEALAALESDVPPVDQSKKGAQKATKKHSVEKKDCESNLGEASVLYVHAFETMELSSDTAHGTVMIRQEVPNENTVQFAEPHVMHRIVESSPELTESMVSETGSHIQISEDFIEIIISDTDSKCIIVEGEKSHSNVVILQEEEGLDAVAETIEIETVFVGKKDALSILTRRRRANQFAEEIKQGNLERECVEEICSFEETREVFEDSTKTDQYWQTYQDKCALGNGTNYEGNVTITKSGQECQYWSSNFPHRHREYNRSDLNPDYLLENQCRNPDNSADGPWCFTRDPLVRRETCNVPVCGKVYNPTIPVLHNSTYNIKDCLTDLGIHYEGNLSVSIGGLTCLKWSSSKALELSKTKEFSSFVKLKENYCRNPDLDEEGPWCFVDHPNKTFEYCKLDLCDTPLDEYIADNGKQSGRTVIQGSKKTFFNPRSFGNGEAVCGKRPLFEQINKEDSTDKELLESYVRERVVGGENAKEGSAPWQVMLYKKAPQELLCGASLLSDQWILTAAHCILYPPWDKNFTASDILVRLGKHFRAKFEKLQEKIVAIDKIILHPKYNWKENLDRDIALLHMRKPTSFTNYIWPVCLPTKDVVQNLMFAGFKGRVTGWGNLFETWTSNSRSLPTVLQQINLPIVDQEKCRTSTKIKVTDNMFCAGYSSSDSKRGDACEGDSGGPFVMKNPDDGLWYQVGIVSWGEGCDRDDKFGFYTHLFRMRKWMMKVIENQDSSDQ</sequence>
<evidence type="ECO:0000259" key="33">
    <source>
        <dbReference type="PROSITE" id="PS50157"/>
    </source>
</evidence>
<dbReference type="InterPro" id="IPR036236">
    <property type="entry name" value="Znf_C2H2_sf"/>
</dbReference>
<comment type="catalytic activity">
    <reaction evidence="1">
        <text>Selective cleavage of Arg-|-Gly bonds in fibrinogen to form fibrin and release fibrinopeptides A and B.</text>
        <dbReference type="EC" id="3.4.21.5"/>
    </reaction>
</comment>
<dbReference type="EMBL" id="JAATIS010004040">
    <property type="protein sequence ID" value="KAG2463063.1"/>
    <property type="molecule type" value="Genomic_DNA"/>
</dbReference>
<feature type="region of interest" description="Disordered" evidence="31">
    <location>
        <begin position="294"/>
        <end position="342"/>
    </location>
</feature>
<feature type="compositionally biased region" description="Basic residues" evidence="31">
    <location>
        <begin position="960"/>
        <end position="970"/>
    </location>
</feature>
<evidence type="ECO:0000256" key="1">
    <source>
        <dbReference type="ARBA" id="ARBA00001621"/>
    </source>
</evidence>
<dbReference type="SUPFAM" id="SSF50494">
    <property type="entry name" value="Trypsin-like serine proteases"/>
    <property type="match status" value="1"/>
</dbReference>
<dbReference type="GO" id="GO:0007596">
    <property type="term" value="P:blood coagulation"/>
    <property type="evidence" value="ECO:0007669"/>
    <property type="project" value="InterPro"/>
</dbReference>
<dbReference type="InterPro" id="IPR003966">
    <property type="entry name" value="Prothrombin/thrombin"/>
</dbReference>
<dbReference type="GO" id="GO:0006508">
    <property type="term" value="P:proteolysis"/>
    <property type="evidence" value="ECO:0007669"/>
    <property type="project" value="UniProtKB-KW"/>
</dbReference>
<evidence type="ECO:0000313" key="37">
    <source>
        <dbReference type="Proteomes" id="UP000886611"/>
    </source>
</evidence>
<dbReference type="Gene3D" id="4.10.740.10">
    <property type="entry name" value="Coagulation Factor IX"/>
    <property type="match status" value="1"/>
</dbReference>
<evidence type="ECO:0000256" key="17">
    <source>
        <dbReference type="ARBA" id="ARBA00022833"/>
    </source>
</evidence>
<dbReference type="FunFam" id="3.30.160.60:FF:000870">
    <property type="entry name" value="zinc finger protein 197 isoform X1"/>
    <property type="match status" value="1"/>
</dbReference>
<name>A0A8X8BM29_POLSE</name>
<dbReference type="GO" id="GO:0000977">
    <property type="term" value="F:RNA polymerase II transcription regulatory region sequence-specific DNA binding"/>
    <property type="evidence" value="ECO:0007669"/>
    <property type="project" value="TreeGrafter"/>
</dbReference>
<feature type="domain" description="Kringle" evidence="32">
    <location>
        <begin position="1260"/>
        <end position="1339"/>
    </location>
</feature>
<feature type="domain" description="C2H2-type" evidence="33">
    <location>
        <begin position="768"/>
        <end position="795"/>
    </location>
</feature>
<dbReference type="GO" id="GO:0005509">
    <property type="term" value="F:calcium ion binding"/>
    <property type="evidence" value="ECO:0007669"/>
    <property type="project" value="InterPro"/>
</dbReference>
<dbReference type="FunFam" id="3.30.160.60:FF:002169">
    <property type="entry name" value="Zgc:174573"/>
    <property type="match status" value="1"/>
</dbReference>
<evidence type="ECO:0000256" key="24">
    <source>
        <dbReference type="ARBA" id="ARBA00023180"/>
    </source>
</evidence>
<proteinExistence type="inferred from homology"/>
<dbReference type="PRINTS" id="PR00722">
    <property type="entry name" value="CHYMOTRYPSIN"/>
</dbReference>
<evidence type="ECO:0000256" key="25">
    <source>
        <dbReference type="ARBA" id="ARBA00023242"/>
    </source>
</evidence>
<dbReference type="SUPFAM" id="SSF57667">
    <property type="entry name" value="beta-beta-alpha zinc fingers"/>
    <property type="match status" value="5"/>
</dbReference>
<dbReference type="PROSITE" id="PS00011">
    <property type="entry name" value="GLA_1"/>
    <property type="match status" value="1"/>
</dbReference>
<dbReference type="FunFam" id="3.30.160.60:FF:000358">
    <property type="entry name" value="zinc finger protein 24"/>
    <property type="match status" value="1"/>
</dbReference>
<dbReference type="InterPro" id="IPR013087">
    <property type="entry name" value="Znf_C2H2_type"/>
</dbReference>
<evidence type="ECO:0000256" key="18">
    <source>
        <dbReference type="ARBA" id="ARBA00022837"/>
    </source>
</evidence>
<evidence type="ECO:0000256" key="23">
    <source>
        <dbReference type="ARBA" id="ARBA00023163"/>
    </source>
</evidence>
<feature type="domain" description="C2H2-type" evidence="33">
    <location>
        <begin position="649"/>
        <end position="676"/>
    </location>
</feature>
<keyword evidence="16 30" id="KW-0720">Serine protease</keyword>
<keyword evidence="7" id="KW-0011">Acute phase</keyword>
<dbReference type="Gene3D" id="4.10.140.10">
    <property type="entry name" value="Thrombin light chain domain"/>
    <property type="match status" value="1"/>
</dbReference>
<dbReference type="Gene3D" id="2.40.20.10">
    <property type="entry name" value="Plasminogen Kringle 4"/>
    <property type="match status" value="2"/>
</dbReference>
<dbReference type="PROSITE" id="PS50998">
    <property type="entry name" value="GLA_2"/>
    <property type="match status" value="1"/>
</dbReference>
<feature type="domain" description="C2H2-type" evidence="33">
    <location>
        <begin position="705"/>
        <end position="732"/>
    </location>
</feature>
<dbReference type="PROSITE" id="PS00134">
    <property type="entry name" value="TRYPSIN_HIS"/>
    <property type="match status" value="1"/>
</dbReference>
<dbReference type="Pfam" id="PF00594">
    <property type="entry name" value="Gla"/>
    <property type="match status" value="1"/>
</dbReference>
<dbReference type="InterPro" id="IPR037111">
    <property type="entry name" value="Thrombin_light_chain_sf"/>
</dbReference>
<dbReference type="SMART" id="SM00130">
    <property type="entry name" value="KR"/>
    <property type="match status" value="2"/>
</dbReference>
<evidence type="ECO:0000256" key="2">
    <source>
        <dbReference type="ARBA" id="ARBA00004123"/>
    </source>
</evidence>
<dbReference type="FunFam" id="3.30.160.60:FF:000849">
    <property type="entry name" value="Zinc finger protein 408"/>
    <property type="match status" value="2"/>
</dbReference>
<evidence type="ECO:0000256" key="14">
    <source>
        <dbReference type="ARBA" id="ARBA00022771"/>
    </source>
</evidence>
<evidence type="ECO:0000256" key="27">
    <source>
        <dbReference type="ARBA" id="ARBA00049579"/>
    </source>
</evidence>
<dbReference type="Pfam" id="PF00089">
    <property type="entry name" value="Trypsin"/>
    <property type="match status" value="1"/>
</dbReference>
<keyword evidence="25" id="KW-0539">Nucleus</keyword>
<keyword evidence="19" id="KW-0805">Transcription regulation</keyword>
<dbReference type="Pfam" id="PF00051">
    <property type="entry name" value="Kringle"/>
    <property type="match status" value="2"/>
</dbReference>
<dbReference type="SMART" id="SM00069">
    <property type="entry name" value="GLA"/>
    <property type="match status" value="1"/>
</dbReference>
<dbReference type="FunFam" id="4.10.740.10:FF:000001">
    <property type="entry name" value="vitamin K-dependent protein S"/>
    <property type="match status" value="1"/>
</dbReference>
<dbReference type="InterPro" id="IPR017857">
    <property type="entry name" value="Coagulation_fac-like_Gla_dom"/>
</dbReference>
<keyword evidence="10" id="KW-0165">Cleavage on pair of basic residues</keyword>
<evidence type="ECO:0000256" key="21">
    <source>
        <dbReference type="ARBA" id="ARBA00023145"/>
    </source>
</evidence>
<feature type="domain" description="C2H2-type" evidence="33">
    <location>
        <begin position="907"/>
        <end position="934"/>
    </location>
</feature>
<dbReference type="PRINTS" id="PR01505">
    <property type="entry name" value="PROTHROMBIN"/>
</dbReference>
<dbReference type="Gene3D" id="3.30.160.60">
    <property type="entry name" value="Classic Zinc Finger"/>
    <property type="match status" value="10"/>
</dbReference>
<dbReference type="SUPFAM" id="SSF57440">
    <property type="entry name" value="Kringle-like"/>
    <property type="match status" value="2"/>
</dbReference>
<dbReference type="CDD" id="cd00190">
    <property type="entry name" value="Tryp_SPc"/>
    <property type="match status" value="1"/>
</dbReference>
<evidence type="ECO:0000259" key="34">
    <source>
        <dbReference type="PROSITE" id="PS50240"/>
    </source>
</evidence>
<comment type="caution">
    <text evidence="29">Lacks conserved residue(s) required for the propagation of feature annotation.</text>
</comment>
<keyword evidence="6" id="KW-0301">Gamma-carboxyglutamic acid</keyword>
<evidence type="ECO:0000256" key="19">
    <source>
        <dbReference type="ARBA" id="ARBA00023015"/>
    </source>
</evidence>
<feature type="domain" description="Kringle" evidence="32">
    <location>
        <begin position="1160"/>
        <end position="1240"/>
    </location>
</feature>
<evidence type="ECO:0000256" key="9">
    <source>
        <dbReference type="ARBA" id="ARBA00022670"/>
    </source>
</evidence>
<feature type="domain" description="C2H2-type" evidence="33">
    <location>
        <begin position="796"/>
        <end position="823"/>
    </location>
</feature>
<feature type="region of interest" description="Disordered" evidence="31">
    <location>
        <begin position="465"/>
        <end position="501"/>
    </location>
</feature>
<dbReference type="FunFam" id="3.30.160.60:FF:001101">
    <property type="entry name" value="Zinc finger protein 408"/>
    <property type="match status" value="1"/>
</dbReference>
<evidence type="ECO:0000256" key="29">
    <source>
        <dbReference type="PROSITE-ProRule" id="PRU00121"/>
    </source>
</evidence>
<keyword evidence="23" id="KW-0804">Transcription</keyword>
<comment type="caution">
    <text evidence="36">The sequence shown here is derived from an EMBL/GenBank/DDBJ whole genome shotgun (WGS) entry which is preliminary data.</text>
</comment>